<organism evidence="2 3">
    <name type="scientific">Trametes pubescens</name>
    <name type="common">White-rot fungus</name>
    <dbReference type="NCBI Taxonomy" id="154538"/>
    <lineage>
        <taxon>Eukaryota</taxon>
        <taxon>Fungi</taxon>
        <taxon>Dikarya</taxon>
        <taxon>Basidiomycota</taxon>
        <taxon>Agaricomycotina</taxon>
        <taxon>Agaricomycetes</taxon>
        <taxon>Polyporales</taxon>
        <taxon>Polyporaceae</taxon>
        <taxon>Trametes</taxon>
    </lineage>
</organism>
<evidence type="ECO:0000256" key="1">
    <source>
        <dbReference type="SAM" id="MobiDB-lite"/>
    </source>
</evidence>
<feature type="compositionally biased region" description="Acidic residues" evidence="1">
    <location>
        <begin position="17"/>
        <end position="26"/>
    </location>
</feature>
<name>A0A1M2V2Q7_TRAPU</name>
<proteinExistence type="predicted"/>
<dbReference type="EMBL" id="MNAD01001715">
    <property type="protein sequence ID" value="OJT01872.1"/>
    <property type="molecule type" value="Genomic_DNA"/>
</dbReference>
<keyword evidence="3" id="KW-1185">Reference proteome</keyword>
<protein>
    <submittedName>
        <fullName evidence="2">Uncharacterized protein</fullName>
    </submittedName>
</protein>
<reference evidence="2 3" key="1">
    <citation type="submission" date="2016-10" db="EMBL/GenBank/DDBJ databases">
        <title>Genome sequence of the basidiomycete white-rot fungus Trametes pubescens.</title>
        <authorList>
            <person name="Makela M.R."/>
            <person name="Granchi Z."/>
            <person name="Peng M."/>
            <person name="De Vries R.P."/>
            <person name="Grigoriev I."/>
            <person name="Riley R."/>
            <person name="Hilden K."/>
        </authorList>
    </citation>
    <scope>NUCLEOTIDE SEQUENCE [LARGE SCALE GENOMIC DNA]</scope>
    <source>
        <strain evidence="2 3">FBCC735</strain>
    </source>
</reference>
<sequence length="89" mass="9679">MVCSLATVPVSNQSSPIEDDSGDDLSNEEFEYLDKKAQQKAKHTNTGTNQGAQLRQTEFLSYSTPPGQKKFSGLNGCPSCTRSTMCVRS</sequence>
<accession>A0A1M2V2Q7</accession>
<dbReference type="AlphaFoldDB" id="A0A1M2V2Q7"/>
<feature type="region of interest" description="Disordered" evidence="1">
    <location>
        <begin position="1"/>
        <end position="26"/>
    </location>
</feature>
<gene>
    <name evidence="2" type="ORF">TRAPUB_7649</name>
</gene>
<comment type="caution">
    <text evidence="2">The sequence shown here is derived from an EMBL/GenBank/DDBJ whole genome shotgun (WGS) entry which is preliminary data.</text>
</comment>
<dbReference type="Proteomes" id="UP000184267">
    <property type="component" value="Unassembled WGS sequence"/>
</dbReference>
<evidence type="ECO:0000313" key="3">
    <source>
        <dbReference type="Proteomes" id="UP000184267"/>
    </source>
</evidence>
<evidence type="ECO:0000313" key="2">
    <source>
        <dbReference type="EMBL" id="OJT01872.1"/>
    </source>
</evidence>